<keyword evidence="4" id="KW-1185">Reference proteome</keyword>
<protein>
    <recommendedName>
        <fullName evidence="2">PiggyBac transposable element-derived protein domain-containing protein</fullName>
    </recommendedName>
</protein>
<dbReference type="InterPro" id="IPR029526">
    <property type="entry name" value="PGBD"/>
</dbReference>
<comment type="caution">
    <text evidence="3">The sequence shown here is derived from an EMBL/GenBank/DDBJ whole genome shotgun (WGS) entry which is preliminary data.</text>
</comment>
<name>A0AAV7KGB6_9METZ</name>
<sequence>MVNLLLLLWLFTYPKHLPGQGGEKVGGRDVVLQLTEPYLDKGHVIYCDRFFSHLDIAAYLRSRKTGMIGTSNLKSLPADIAYLVHQMHPLTWVFKWFQQKADININVTVQIIMFKRMNLSS</sequence>
<dbReference type="AlphaFoldDB" id="A0AAV7KGB6"/>
<feature type="chain" id="PRO_5044023574" description="PiggyBac transposable element-derived protein domain-containing protein" evidence="1">
    <location>
        <begin position="20"/>
        <end position="121"/>
    </location>
</feature>
<keyword evidence="1" id="KW-0732">Signal</keyword>
<dbReference type="Pfam" id="PF13843">
    <property type="entry name" value="DDE_Tnp_1_7"/>
    <property type="match status" value="1"/>
</dbReference>
<evidence type="ECO:0000313" key="4">
    <source>
        <dbReference type="Proteomes" id="UP001165289"/>
    </source>
</evidence>
<feature type="signal peptide" evidence="1">
    <location>
        <begin position="1"/>
        <end position="19"/>
    </location>
</feature>
<feature type="domain" description="PiggyBac transposable element-derived protein" evidence="2">
    <location>
        <begin position="21"/>
        <end position="80"/>
    </location>
</feature>
<proteinExistence type="predicted"/>
<reference evidence="3 4" key="1">
    <citation type="journal article" date="2023" name="BMC Biol.">
        <title>The compact genome of the sponge Oopsacas minuta (Hexactinellida) is lacking key metazoan core genes.</title>
        <authorList>
            <person name="Santini S."/>
            <person name="Schenkelaars Q."/>
            <person name="Jourda C."/>
            <person name="Duchesne M."/>
            <person name="Belahbib H."/>
            <person name="Rocher C."/>
            <person name="Selva M."/>
            <person name="Riesgo A."/>
            <person name="Vervoort M."/>
            <person name="Leys S.P."/>
            <person name="Kodjabachian L."/>
            <person name="Le Bivic A."/>
            <person name="Borchiellini C."/>
            <person name="Claverie J.M."/>
            <person name="Renard E."/>
        </authorList>
    </citation>
    <scope>NUCLEOTIDE SEQUENCE [LARGE SCALE GENOMIC DNA]</scope>
    <source>
        <strain evidence="3">SPO-2</strain>
    </source>
</reference>
<evidence type="ECO:0000313" key="3">
    <source>
        <dbReference type="EMBL" id="KAI6659396.1"/>
    </source>
</evidence>
<evidence type="ECO:0000256" key="1">
    <source>
        <dbReference type="SAM" id="SignalP"/>
    </source>
</evidence>
<gene>
    <name evidence="3" type="ORF">LOD99_10842</name>
</gene>
<dbReference type="EMBL" id="JAKMXF010000065">
    <property type="protein sequence ID" value="KAI6659396.1"/>
    <property type="molecule type" value="Genomic_DNA"/>
</dbReference>
<accession>A0AAV7KGB6</accession>
<dbReference type="Proteomes" id="UP001165289">
    <property type="component" value="Unassembled WGS sequence"/>
</dbReference>
<evidence type="ECO:0000259" key="2">
    <source>
        <dbReference type="Pfam" id="PF13843"/>
    </source>
</evidence>
<organism evidence="3 4">
    <name type="scientific">Oopsacas minuta</name>
    <dbReference type="NCBI Taxonomy" id="111878"/>
    <lineage>
        <taxon>Eukaryota</taxon>
        <taxon>Metazoa</taxon>
        <taxon>Porifera</taxon>
        <taxon>Hexactinellida</taxon>
        <taxon>Hexasterophora</taxon>
        <taxon>Lyssacinosida</taxon>
        <taxon>Leucopsacidae</taxon>
        <taxon>Oopsacas</taxon>
    </lineage>
</organism>